<accession>A0A5N5I1I1</accession>
<evidence type="ECO:0000313" key="6">
    <source>
        <dbReference type="EMBL" id="KAB2631510.1"/>
    </source>
</evidence>
<dbReference type="FunFam" id="3.90.640.10:FF:000002">
    <property type="entry name" value="Heat shock 70 kDa"/>
    <property type="match status" value="1"/>
</dbReference>
<dbReference type="GO" id="GO:0140662">
    <property type="term" value="F:ATP-dependent protein folding chaperone"/>
    <property type="evidence" value="ECO:0007669"/>
    <property type="project" value="InterPro"/>
</dbReference>
<dbReference type="EMBL" id="SMOL01000143">
    <property type="protein sequence ID" value="KAB2631510.1"/>
    <property type="molecule type" value="Genomic_DNA"/>
</dbReference>
<keyword evidence="4" id="KW-0175">Coiled coil</keyword>
<evidence type="ECO:0000256" key="3">
    <source>
        <dbReference type="ARBA" id="ARBA00022840"/>
    </source>
</evidence>
<protein>
    <submittedName>
        <fullName evidence="6">Heat shock cognate 70 kDa protein-like</fullName>
    </submittedName>
</protein>
<reference evidence="6 7" key="3">
    <citation type="submission" date="2019-11" db="EMBL/GenBank/DDBJ databases">
        <title>A de novo genome assembly of a pear dwarfing rootstock.</title>
        <authorList>
            <person name="Wang F."/>
            <person name="Wang J."/>
            <person name="Li S."/>
            <person name="Zhang Y."/>
            <person name="Fang M."/>
            <person name="Ma L."/>
            <person name="Zhao Y."/>
            <person name="Jiang S."/>
        </authorList>
    </citation>
    <scope>NUCLEOTIDE SEQUENCE [LARGE SCALE GENOMIC DNA]</scope>
    <source>
        <strain evidence="6">S2</strain>
        <tissue evidence="6">Leaf</tissue>
    </source>
</reference>
<dbReference type="AlphaFoldDB" id="A0A5N5I1I1"/>
<keyword evidence="2" id="KW-0547">Nucleotide-binding</keyword>
<dbReference type="GO" id="GO:0005524">
    <property type="term" value="F:ATP binding"/>
    <property type="evidence" value="ECO:0007669"/>
    <property type="project" value="UniProtKB-KW"/>
</dbReference>
<keyword evidence="6" id="KW-0346">Stress response</keyword>
<dbReference type="InterPro" id="IPR013126">
    <property type="entry name" value="Hsp_70_fam"/>
</dbReference>
<dbReference type="FunFam" id="3.30.420.40:FF:000028">
    <property type="entry name" value="heat shock 70 kDa protein-like"/>
    <property type="match status" value="1"/>
</dbReference>
<evidence type="ECO:0000313" key="7">
    <source>
        <dbReference type="Proteomes" id="UP000327157"/>
    </source>
</evidence>
<dbReference type="Proteomes" id="UP000327157">
    <property type="component" value="Chromosome 12"/>
</dbReference>
<dbReference type="InterPro" id="IPR043129">
    <property type="entry name" value="ATPase_NBD"/>
</dbReference>
<dbReference type="Gene3D" id="3.30.420.40">
    <property type="match status" value="1"/>
</dbReference>
<evidence type="ECO:0000256" key="5">
    <source>
        <dbReference type="SAM" id="Phobius"/>
    </source>
</evidence>
<evidence type="ECO:0000256" key="2">
    <source>
        <dbReference type="ARBA" id="ARBA00022741"/>
    </source>
</evidence>
<reference evidence="7" key="2">
    <citation type="submission" date="2019-10" db="EMBL/GenBank/DDBJ databases">
        <title>A de novo genome assembly of a pear dwarfing rootstock.</title>
        <authorList>
            <person name="Wang F."/>
            <person name="Wang J."/>
            <person name="Li S."/>
            <person name="Zhang Y."/>
            <person name="Fang M."/>
            <person name="Ma L."/>
            <person name="Zhao Y."/>
            <person name="Jiang S."/>
        </authorList>
    </citation>
    <scope>NUCLEOTIDE SEQUENCE [LARGE SCALE GENOMIC DNA]</scope>
</reference>
<dbReference type="FunFam" id="3.30.30.30:FF:000001">
    <property type="entry name" value="heat shock 70 kDa protein-like"/>
    <property type="match status" value="1"/>
</dbReference>
<dbReference type="Gene3D" id="3.30.30.30">
    <property type="match status" value="1"/>
</dbReference>
<keyword evidence="5" id="KW-0472">Membrane</keyword>
<proteinExistence type="inferred from homology"/>
<organism evidence="6 7">
    <name type="scientific">Pyrus ussuriensis x Pyrus communis</name>
    <dbReference type="NCBI Taxonomy" id="2448454"/>
    <lineage>
        <taxon>Eukaryota</taxon>
        <taxon>Viridiplantae</taxon>
        <taxon>Streptophyta</taxon>
        <taxon>Embryophyta</taxon>
        <taxon>Tracheophyta</taxon>
        <taxon>Spermatophyta</taxon>
        <taxon>Magnoliopsida</taxon>
        <taxon>eudicotyledons</taxon>
        <taxon>Gunneridae</taxon>
        <taxon>Pentapetalae</taxon>
        <taxon>rosids</taxon>
        <taxon>fabids</taxon>
        <taxon>Rosales</taxon>
        <taxon>Rosaceae</taxon>
        <taxon>Amygdaloideae</taxon>
        <taxon>Maleae</taxon>
        <taxon>Pyrus</taxon>
    </lineage>
</organism>
<evidence type="ECO:0000256" key="4">
    <source>
        <dbReference type="SAM" id="Coils"/>
    </source>
</evidence>
<dbReference type="Pfam" id="PF00012">
    <property type="entry name" value="HSP70"/>
    <property type="match status" value="1"/>
</dbReference>
<keyword evidence="3" id="KW-0067">ATP-binding</keyword>
<dbReference type="Gene3D" id="3.90.640.10">
    <property type="entry name" value="Actin, Chain A, domain 4"/>
    <property type="match status" value="1"/>
</dbReference>
<dbReference type="OrthoDB" id="2401965at2759"/>
<dbReference type="PANTHER" id="PTHR19375">
    <property type="entry name" value="HEAT SHOCK PROTEIN 70KDA"/>
    <property type="match status" value="1"/>
</dbReference>
<sequence>MVSETAPWIIPSALASFIWFCFSVLCCVSMRSYSKASTSISDARRLIGRRFTDASIQNDLKLWPFKVTEDPDHKPMIVVTHEGQEKQFAKAVIIVPACFTDSQRQATKCVGVTAGLEVMRIINEPTVAAIAYGIDNKAGWYNVSLLTISSGDFEVKVTAGNTHLGGEDFDNNMVNYLVEKFKKMHSLDVSGNNRAIRRLKNECEKAKRRLSFTSVTDIEIDCLYHGVDFYTTFTRAKL</sequence>
<keyword evidence="5" id="KW-1133">Transmembrane helix</keyword>
<dbReference type="SUPFAM" id="SSF53067">
    <property type="entry name" value="Actin-like ATPase domain"/>
    <property type="match status" value="2"/>
</dbReference>
<reference evidence="6 7" key="1">
    <citation type="submission" date="2019-09" db="EMBL/GenBank/DDBJ databases">
        <authorList>
            <person name="Ou C."/>
        </authorList>
    </citation>
    <scope>NUCLEOTIDE SEQUENCE [LARGE SCALE GENOMIC DNA]</scope>
    <source>
        <strain evidence="6">S2</strain>
        <tissue evidence="6">Leaf</tissue>
    </source>
</reference>
<comment type="caution">
    <text evidence="6">The sequence shown here is derived from an EMBL/GenBank/DDBJ whole genome shotgun (WGS) entry which is preliminary data.</text>
</comment>
<gene>
    <name evidence="6" type="ORF">D8674_009029</name>
</gene>
<feature type="coiled-coil region" evidence="4">
    <location>
        <begin position="189"/>
        <end position="216"/>
    </location>
</feature>
<keyword evidence="5" id="KW-0812">Transmembrane</keyword>
<keyword evidence="7" id="KW-1185">Reference proteome</keyword>
<name>A0A5N5I1I1_9ROSA</name>
<feature type="transmembrane region" description="Helical" evidence="5">
    <location>
        <begin position="6"/>
        <end position="28"/>
    </location>
</feature>
<evidence type="ECO:0000256" key="1">
    <source>
        <dbReference type="ARBA" id="ARBA00007381"/>
    </source>
</evidence>
<comment type="similarity">
    <text evidence="1">Belongs to the heat shock protein 70 family.</text>
</comment>